<accession>A0A6J7S139</accession>
<reference evidence="1" key="1">
    <citation type="submission" date="2020-05" db="EMBL/GenBank/DDBJ databases">
        <authorList>
            <person name="Chiriac C."/>
            <person name="Salcher M."/>
            <person name="Ghai R."/>
            <person name="Kavagutti S V."/>
        </authorList>
    </citation>
    <scope>NUCLEOTIDE SEQUENCE</scope>
</reference>
<sequence>MLNHVPQREQVNGAIWNLGRQVINVVGSQATPLRSFNRACVDIGADCSHAAARCPVDEVPDATPNVEH</sequence>
<protein>
    <submittedName>
        <fullName evidence="1">Unannotated protein</fullName>
    </submittedName>
</protein>
<dbReference type="AlphaFoldDB" id="A0A6J7S139"/>
<dbReference type="EMBL" id="CAFBPW010000112">
    <property type="protein sequence ID" value="CAB5034994.1"/>
    <property type="molecule type" value="Genomic_DNA"/>
</dbReference>
<organism evidence="1">
    <name type="scientific">freshwater metagenome</name>
    <dbReference type="NCBI Taxonomy" id="449393"/>
    <lineage>
        <taxon>unclassified sequences</taxon>
        <taxon>metagenomes</taxon>
        <taxon>ecological metagenomes</taxon>
    </lineage>
</organism>
<proteinExistence type="predicted"/>
<name>A0A6J7S139_9ZZZZ</name>
<gene>
    <name evidence="1" type="ORF">UFOPK4173_01049</name>
</gene>
<evidence type="ECO:0000313" key="1">
    <source>
        <dbReference type="EMBL" id="CAB5034994.1"/>
    </source>
</evidence>